<dbReference type="SUPFAM" id="SSF53738">
    <property type="entry name" value="Phosphoglucomutase, first 3 domains"/>
    <property type="match status" value="1"/>
</dbReference>
<dbReference type="InterPro" id="IPR016055">
    <property type="entry name" value="A-D-PHexomutase_a/b/a-I/II/III"/>
</dbReference>
<dbReference type="Gene3D" id="3.40.120.10">
    <property type="entry name" value="Alpha-D-Glucose-1,6-Bisphosphate, subunit A, domain 3"/>
    <property type="match status" value="1"/>
</dbReference>
<dbReference type="InterPro" id="IPR016066">
    <property type="entry name" value="A-D-PHexomutase_CS"/>
</dbReference>
<dbReference type="GO" id="GO:0000287">
    <property type="term" value="F:magnesium ion binding"/>
    <property type="evidence" value="ECO:0007669"/>
    <property type="project" value="InterPro"/>
</dbReference>
<gene>
    <name evidence="8" type="ORF">UY19_C0010G0022</name>
</gene>
<evidence type="ECO:0000256" key="2">
    <source>
        <dbReference type="ARBA" id="ARBA00010231"/>
    </source>
</evidence>
<comment type="caution">
    <text evidence="8">The sequence shown here is derived from an EMBL/GenBank/DDBJ whole genome shotgun (WGS) entry which is preliminary data.</text>
</comment>
<dbReference type="PANTHER" id="PTHR43771">
    <property type="entry name" value="PHOSPHOMANNOMUTASE"/>
    <property type="match status" value="1"/>
</dbReference>
<name>A0A0G1U6J9_9BACT</name>
<protein>
    <submittedName>
        <fullName evidence="8">Phosphomannomutase</fullName>
    </submittedName>
</protein>
<evidence type="ECO:0000313" key="8">
    <source>
        <dbReference type="EMBL" id="KKU89689.1"/>
    </source>
</evidence>
<evidence type="ECO:0000256" key="5">
    <source>
        <dbReference type="ARBA" id="ARBA00022842"/>
    </source>
</evidence>
<accession>A0A0G1U6J9</accession>
<sequence>MINVLTGYTIAMELDRTIFKAYDIRGKYPEQINTEAVKKAIPAIVRAIGAGSGVKTLILGHDARLSSPELYQACREALGAEKDIQVVPVGLITTPMLYFLVNTHKAAGGITVTASHNPKEYNGLKMVREQAIPVSGKDVLKELYQ</sequence>
<proteinExistence type="inferred from homology"/>
<organism evidence="8 9">
    <name type="scientific">Candidatus Wolfebacteria bacterium GW2011_GWA2_47_9b</name>
    <dbReference type="NCBI Taxonomy" id="1619005"/>
    <lineage>
        <taxon>Bacteria</taxon>
        <taxon>Candidatus Wolfeibacteriota</taxon>
    </lineage>
</organism>
<evidence type="ECO:0000256" key="1">
    <source>
        <dbReference type="ARBA" id="ARBA00001946"/>
    </source>
</evidence>
<dbReference type="Proteomes" id="UP000033882">
    <property type="component" value="Unassembled WGS sequence"/>
</dbReference>
<evidence type="ECO:0000256" key="3">
    <source>
        <dbReference type="ARBA" id="ARBA00022553"/>
    </source>
</evidence>
<reference evidence="8 9" key="1">
    <citation type="journal article" date="2015" name="Nature">
        <title>rRNA introns, odd ribosomes, and small enigmatic genomes across a large radiation of phyla.</title>
        <authorList>
            <person name="Brown C.T."/>
            <person name="Hug L.A."/>
            <person name="Thomas B.C."/>
            <person name="Sharon I."/>
            <person name="Castelle C.J."/>
            <person name="Singh A."/>
            <person name="Wilkins M.J."/>
            <person name="Williams K.H."/>
            <person name="Banfield J.F."/>
        </authorList>
    </citation>
    <scope>NUCLEOTIDE SEQUENCE [LARGE SCALE GENOMIC DNA]</scope>
</reference>
<evidence type="ECO:0000313" key="9">
    <source>
        <dbReference type="Proteomes" id="UP000033882"/>
    </source>
</evidence>
<keyword evidence="4" id="KW-0479">Metal-binding</keyword>
<dbReference type="PANTHER" id="PTHR43771:SF1">
    <property type="entry name" value="PHOSPHOMANNOMUTASE"/>
    <property type="match status" value="1"/>
</dbReference>
<keyword evidence="5" id="KW-0460">Magnesium</keyword>
<dbReference type="GO" id="GO:0016868">
    <property type="term" value="F:intramolecular phosphotransferase activity"/>
    <property type="evidence" value="ECO:0007669"/>
    <property type="project" value="InterPro"/>
</dbReference>
<dbReference type="AlphaFoldDB" id="A0A0G1U6J9"/>
<dbReference type="Pfam" id="PF02878">
    <property type="entry name" value="PGM_PMM_I"/>
    <property type="match status" value="1"/>
</dbReference>
<evidence type="ECO:0000256" key="4">
    <source>
        <dbReference type="ARBA" id="ARBA00022723"/>
    </source>
</evidence>
<keyword evidence="6" id="KW-0413">Isomerase</keyword>
<evidence type="ECO:0000256" key="6">
    <source>
        <dbReference type="ARBA" id="ARBA00023235"/>
    </source>
</evidence>
<feature type="domain" description="Alpha-D-phosphohexomutase alpha/beta/alpha" evidence="7">
    <location>
        <begin position="17"/>
        <end position="138"/>
    </location>
</feature>
<comment type="cofactor">
    <cofactor evidence="1">
        <name>Mg(2+)</name>
        <dbReference type="ChEBI" id="CHEBI:18420"/>
    </cofactor>
</comment>
<evidence type="ECO:0000259" key="7">
    <source>
        <dbReference type="Pfam" id="PF02878"/>
    </source>
</evidence>
<keyword evidence="3" id="KW-0597">Phosphoprotein</keyword>
<dbReference type="PROSITE" id="PS00710">
    <property type="entry name" value="PGM_PMM"/>
    <property type="match status" value="1"/>
</dbReference>
<dbReference type="GO" id="GO:0005975">
    <property type="term" value="P:carbohydrate metabolic process"/>
    <property type="evidence" value="ECO:0007669"/>
    <property type="project" value="InterPro"/>
</dbReference>
<comment type="similarity">
    <text evidence="2">Belongs to the phosphohexose mutase family.</text>
</comment>
<dbReference type="InterPro" id="IPR005844">
    <property type="entry name" value="A-D-PHexomutase_a/b/a-I"/>
</dbReference>
<dbReference type="EMBL" id="LCPB01000010">
    <property type="protein sequence ID" value="KKU89689.1"/>
    <property type="molecule type" value="Genomic_DNA"/>
</dbReference>